<dbReference type="Gene3D" id="1.25.40.10">
    <property type="entry name" value="Tetratricopeptide repeat domain"/>
    <property type="match status" value="2"/>
</dbReference>
<dbReference type="Pfam" id="PF13424">
    <property type="entry name" value="TPR_12"/>
    <property type="match status" value="1"/>
</dbReference>
<feature type="repeat" description="TPR" evidence="1">
    <location>
        <begin position="108"/>
        <end position="141"/>
    </location>
</feature>
<dbReference type="Gene3D" id="1.10.10.10">
    <property type="entry name" value="Winged helix-like DNA-binding domain superfamily/Winged helix DNA-binding domain"/>
    <property type="match status" value="1"/>
</dbReference>
<name>A0ABS7A4F5_9DEIN</name>
<dbReference type="PROSITE" id="PS50005">
    <property type="entry name" value="TPR"/>
    <property type="match status" value="1"/>
</dbReference>
<gene>
    <name evidence="2" type="ORF">KZX47_13010</name>
</gene>
<dbReference type="EMBL" id="JAHXRS010000031">
    <property type="protein sequence ID" value="MBW6396064.1"/>
    <property type="molecule type" value="Genomic_DNA"/>
</dbReference>
<evidence type="ECO:0008006" key="4">
    <source>
        <dbReference type="Google" id="ProtNLM"/>
    </source>
</evidence>
<proteinExistence type="predicted"/>
<dbReference type="InterPro" id="IPR011990">
    <property type="entry name" value="TPR-like_helical_dom_sf"/>
</dbReference>
<comment type="caution">
    <text evidence="2">The sequence shown here is derived from an EMBL/GenBank/DDBJ whole genome shotgun (WGS) entry which is preliminary data.</text>
</comment>
<dbReference type="RefSeq" id="WP_219760510.1">
    <property type="nucleotide sequence ID" value="NZ_JAHXRS010000031.1"/>
</dbReference>
<accession>A0ABS7A4F5</accession>
<keyword evidence="3" id="KW-1185">Reference proteome</keyword>
<dbReference type="InterPro" id="IPR019734">
    <property type="entry name" value="TPR_rpt"/>
</dbReference>
<evidence type="ECO:0000313" key="3">
    <source>
        <dbReference type="Proteomes" id="UP000724268"/>
    </source>
</evidence>
<dbReference type="InterPro" id="IPR036388">
    <property type="entry name" value="WH-like_DNA-bd_sf"/>
</dbReference>
<evidence type="ECO:0000256" key="1">
    <source>
        <dbReference type="PROSITE-ProRule" id="PRU00339"/>
    </source>
</evidence>
<dbReference type="SUPFAM" id="SSF48452">
    <property type="entry name" value="TPR-like"/>
    <property type="match status" value="1"/>
</dbReference>
<evidence type="ECO:0000313" key="2">
    <source>
        <dbReference type="EMBL" id="MBW6396064.1"/>
    </source>
</evidence>
<dbReference type="Proteomes" id="UP000724268">
    <property type="component" value="Unassembled WGS sequence"/>
</dbReference>
<sequence length="602" mass="67805">MAIRGTISSQEARQIASCLAKAHREALGEAIATLIEAGLIEEALTLGAQWTDNLKRSDLERLLWAVPEALKDHPAYAYLAGRLARQSGHLALATELLQKAQVYEPLKAASWFELGLVWLRAQTPAKAKEAWEEALRLSPGFSLLRGKAAHNLAGYYLSEGVFSSAEQYAEEAAKTFQVLAYPELEAESLHIRALSLHSQGRLTEAEQNYQKAMRILAELGKPRSLLFNNLAELYILRGELDEARKALDTGYQFATGDPRAMGYLKVNHAWLCLLSGTIEEGENILRSMSTGGSEEEELKNERALVMARFARYRGDREEALTLLGDLPPSLARTMELTLLKEADPRSLEEEASKQGSLLELTASLLLQGKIEEAYPFLERENFGVLFLDPDLADYLLPLSSWDERLRRFFRIHIYGLGTFRITFAGRRYDLGSFPTRKAAALLVLLSLTREGFPSASLEEKLWPEVDNPKGNLATAVYHINRTFGTRVVEVRKGVVFLRYPASVDLLTLDSITDLPSLSKPILPELKDILPDEVLLFEAKRQRRFETLSREEAARVASYLESLLSQEPFALEERMRLIALYEELGQKHIAELHRKRLDQLLKR</sequence>
<organism evidence="2 3">
    <name type="scientific">Thermus brevis</name>
    <dbReference type="NCBI Taxonomy" id="2862456"/>
    <lineage>
        <taxon>Bacteria</taxon>
        <taxon>Thermotogati</taxon>
        <taxon>Deinococcota</taxon>
        <taxon>Deinococci</taxon>
        <taxon>Thermales</taxon>
        <taxon>Thermaceae</taxon>
        <taxon>Thermus</taxon>
    </lineage>
</organism>
<keyword evidence="1" id="KW-0802">TPR repeat</keyword>
<protein>
    <recommendedName>
        <fullName evidence="4">Tetratricopeptide repeat protein</fullName>
    </recommendedName>
</protein>
<reference evidence="2 3" key="1">
    <citation type="submission" date="2021-07" db="EMBL/GenBank/DDBJ databases">
        <title>Thermus aquaticus gen. n. and sp. n., a nonsporulating extreme thermophile.</title>
        <authorList>
            <person name="Hu C.-J."/>
            <person name="Li W.-J."/>
            <person name="Xian W.-D."/>
        </authorList>
    </citation>
    <scope>NUCLEOTIDE SEQUENCE [LARGE SCALE GENOMIC DNA]</scope>
    <source>
        <strain evidence="2 3">SYSU G05001</strain>
    </source>
</reference>
<dbReference type="SMART" id="SM00028">
    <property type="entry name" value="TPR"/>
    <property type="match status" value="3"/>
</dbReference>